<organism evidence="2 3">
    <name type="scientific">Actinomadura fibrosa</name>
    <dbReference type="NCBI Taxonomy" id="111802"/>
    <lineage>
        <taxon>Bacteria</taxon>
        <taxon>Bacillati</taxon>
        <taxon>Actinomycetota</taxon>
        <taxon>Actinomycetes</taxon>
        <taxon>Streptosporangiales</taxon>
        <taxon>Thermomonosporaceae</taxon>
        <taxon>Actinomadura</taxon>
    </lineage>
</organism>
<dbReference type="Proteomes" id="UP001597063">
    <property type="component" value="Unassembled WGS sequence"/>
</dbReference>
<dbReference type="InterPro" id="IPR036388">
    <property type="entry name" value="WH-like_DNA-bd_sf"/>
</dbReference>
<accession>A0ABW2XQL0</accession>
<dbReference type="EMBL" id="JBHTGP010000011">
    <property type="protein sequence ID" value="MFD0686715.1"/>
    <property type="molecule type" value="Genomic_DNA"/>
</dbReference>
<evidence type="ECO:0000313" key="3">
    <source>
        <dbReference type="Proteomes" id="UP001597063"/>
    </source>
</evidence>
<dbReference type="RefSeq" id="WP_131757860.1">
    <property type="nucleotide sequence ID" value="NZ_CAACUY010000039.1"/>
</dbReference>
<dbReference type="PANTHER" id="PTHR33164:SF99">
    <property type="entry name" value="MARR FAMILY REGULATORY PROTEIN"/>
    <property type="match status" value="1"/>
</dbReference>
<dbReference type="Gene3D" id="1.10.10.10">
    <property type="entry name" value="Winged helix-like DNA-binding domain superfamily/Winged helix DNA-binding domain"/>
    <property type="match status" value="1"/>
</dbReference>
<dbReference type="PANTHER" id="PTHR33164">
    <property type="entry name" value="TRANSCRIPTIONAL REGULATOR, MARR FAMILY"/>
    <property type="match status" value="1"/>
</dbReference>
<gene>
    <name evidence="2" type="ORF">ACFQZM_19605</name>
</gene>
<reference evidence="3" key="1">
    <citation type="journal article" date="2019" name="Int. J. Syst. Evol. Microbiol.">
        <title>The Global Catalogue of Microorganisms (GCM) 10K type strain sequencing project: providing services to taxonomists for standard genome sequencing and annotation.</title>
        <authorList>
            <consortium name="The Broad Institute Genomics Platform"/>
            <consortium name="The Broad Institute Genome Sequencing Center for Infectious Disease"/>
            <person name="Wu L."/>
            <person name="Ma J."/>
        </authorList>
    </citation>
    <scope>NUCLEOTIDE SEQUENCE [LARGE SCALE GENOMIC DNA]</scope>
    <source>
        <strain evidence="3">JCM 9371</strain>
    </source>
</reference>
<keyword evidence="3" id="KW-1185">Reference proteome</keyword>
<feature type="domain" description="HTH marR-type" evidence="1">
    <location>
        <begin position="22"/>
        <end position="153"/>
    </location>
</feature>
<dbReference type="InterPro" id="IPR036390">
    <property type="entry name" value="WH_DNA-bd_sf"/>
</dbReference>
<dbReference type="InterPro" id="IPR000835">
    <property type="entry name" value="HTH_MarR-typ"/>
</dbReference>
<dbReference type="Pfam" id="PF12802">
    <property type="entry name" value="MarR_2"/>
    <property type="match status" value="1"/>
</dbReference>
<dbReference type="PROSITE" id="PS50995">
    <property type="entry name" value="HTH_MARR_2"/>
    <property type="match status" value="1"/>
</dbReference>
<evidence type="ECO:0000259" key="1">
    <source>
        <dbReference type="PROSITE" id="PS50995"/>
    </source>
</evidence>
<proteinExistence type="predicted"/>
<dbReference type="PRINTS" id="PR00598">
    <property type="entry name" value="HTHMARR"/>
</dbReference>
<dbReference type="InterPro" id="IPR039422">
    <property type="entry name" value="MarR/SlyA-like"/>
</dbReference>
<comment type="caution">
    <text evidence="2">The sequence shown here is derived from an EMBL/GenBank/DDBJ whole genome shotgun (WGS) entry which is preliminary data.</text>
</comment>
<dbReference type="SMART" id="SM00347">
    <property type="entry name" value="HTH_MARR"/>
    <property type="match status" value="1"/>
</dbReference>
<sequence>MSERDTAGIDVAETEGAGTDAAARAWHNLRVLLQERGDRRREATEALGLSFARIKALRRLAGAGPMTLRELADVLLTDRPYTTILVDDLVERGLVERNPNPVDRRSKIVAVTDAGRAAAAEAERILDTPPPALYDLPPDDLAALDRIAARLVEEG</sequence>
<dbReference type="SUPFAM" id="SSF46785">
    <property type="entry name" value="Winged helix' DNA-binding domain"/>
    <property type="match status" value="1"/>
</dbReference>
<evidence type="ECO:0000313" key="2">
    <source>
        <dbReference type="EMBL" id="MFD0686715.1"/>
    </source>
</evidence>
<protein>
    <submittedName>
        <fullName evidence="2">MarR family winged helix-turn-helix transcriptional regulator</fullName>
    </submittedName>
</protein>
<name>A0ABW2XQL0_9ACTN</name>